<evidence type="ECO:0000313" key="9">
    <source>
        <dbReference type="Proteomes" id="UP000320811"/>
    </source>
</evidence>
<name>A0A561P737_9BACT</name>
<proteinExistence type="inferred from homology"/>
<evidence type="ECO:0000256" key="1">
    <source>
        <dbReference type="ARBA" id="ARBA00001933"/>
    </source>
</evidence>
<dbReference type="InterPro" id="IPR004839">
    <property type="entry name" value="Aminotransferase_I/II_large"/>
</dbReference>
<evidence type="ECO:0000313" key="8">
    <source>
        <dbReference type="EMBL" id="TWF33888.1"/>
    </source>
</evidence>
<accession>A0A561P737</accession>
<dbReference type="Pfam" id="PF00155">
    <property type="entry name" value="Aminotran_1_2"/>
    <property type="match status" value="1"/>
</dbReference>
<dbReference type="PANTHER" id="PTHR13693">
    <property type="entry name" value="CLASS II AMINOTRANSFERASE/8-AMINO-7-OXONONANOATE SYNTHASE"/>
    <property type="match status" value="1"/>
</dbReference>
<reference evidence="8 9" key="1">
    <citation type="submission" date="2019-06" db="EMBL/GenBank/DDBJ databases">
        <title>Sorghum-associated microbial communities from plants grown in Nebraska, USA.</title>
        <authorList>
            <person name="Schachtman D."/>
        </authorList>
    </citation>
    <scope>NUCLEOTIDE SEQUENCE [LARGE SCALE GENOMIC DNA]</scope>
    <source>
        <strain evidence="8 9">1209</strain>
    </source>
</reference>
<feature type="domain" description="Aminotransferase class I/classII large" evidence="7">
    <location>
        <begin position="30"/>
        <end position="369"/>
    </location>
</feature>
<dbReference type="RefSeq" id="WP_145673902.1">
    <property type="nucleotide sequence ID" value="NZ_VIWO01000011.1"/>
</dbReference>
<dbReference type="InterPro" id="IPR050087">
    <property type="entry name" value="AON_synthase_class-II"/>
</dbReference>
<dbReference type="GO" id="GO:0016740">
    <property type="term" value="F:transferase activity"/>
    <property type="evidence" value="ECO:0007669"/>
    <property type="project" value="UniProtKB-KW"/>
</dbReference>
<dbReference type="SUPFAM" id="SSF53383">
    <property type="entry name" value="PLP-dependent transferases"/>
    <property type="match status" value="1"/>
</dbReference>
<evidence type="ECO:0000256" key="4">
    <source>
        <dbReference type="ARBA" id="ARBA00022679"/>
    </source>
</evidence>
<dbReference type="Gene3D" id="3.90.1150.10">
    <property type="entry name" value="Aspartate Aminotransferase, domain 1"/>
    <property type="match status" value="1"/>
</dbReference>
<dbReference type="OrthoDB" id="9807157at2"/>
<keyword evidence="9" id="KW-1185">Reference proteome</keyword>
<dbReference type="InterPro" id="IPR015421">
    <property type="entry name" value="PyrdxlP-dep_Trfase_major"/>
</dbReference>
<keyword evidence="4" id="KW-0808">Transferase</keyword>
<evidence type="ECO:0000256" key="6">
    <source>
        <dbReference type="RuleBase" id="RU003693"/>
    </source>
</evidence>
<comment type="caution">
    <text evidence="8">The sequence shown here is derived from an EMBL/GenBank/DDBJ whole genome shotgun (WGS) entry which is preliminary data.</text>
</comment>
<comment type="cofactor">
    <cofactor evidence="1 6">
        <name>pyridoxal 5'-phosphate</name>
        <dbReference type="ChEBI" id="CHEBI:597326"/>
    </cofactor>
</comment>
<organism evidence="8 9">
    <name type="scientific">Chitinophaga polysaccharea</name>
    <dbReference type="NCBI Taxonomy" id="1293035"/>
    <lineage>
        <taxon>Bacteria</taxon>
        <taxon>Pseudomonadati</taxon>
        <taxon>Bacteroidota</taxon>
        <taxon>Chitinophagia</taxon>
        <taxon>Chitinophagales</taxon>
        <taxon>Chitinophagaceae</taxon>
        <taxon>Chitinophaga</taxon>
    </lineage>
</organism>
<comment type="pathway">
    <text evidence="2">Lipid metabolism.</text>
</comment>
<dbReference type="InterPro" id="IPR015422">
    <property type="entry name" value="PyrdxlP-dep_Trfase_small"/>
</dbReference>
<keyword evidence="5 6" id="KW-0663">Pyridoxal phosphate</keyword>
<evidence type="ECO:0000259" key="7">
    <source>
        <dbReference type="Pfam" id="PF00155"/>
    </source>
</evidence>
<dbReference type="AlphaFoldDB" id="A0A561P737"/>
<evidence type="ECO:0000256" key="3">
    <source>
        <dbReference type="ARBA" id="ARBA00010008"/>
    </source>
</evidence>
<protein>
    <submittedName>
        <fullName evidence="8">8-amino-7-oxononanoate synthase</fullName>
    </submittedName>
</protein>
<dbReference type="Gene3D" id="3.40.640.10">
    <property type="entry name" value="Type I PLP-dependent aspartate aminotransferase-like (Major domain)"/>
    <property type="match status" value="1"/>
</dbReference>
<dbReference type="InterPro" id="IPR001917">
    <property type="entry name" value="Aminotrans_II_pyridoxalP_BS"/>
</dbReference>
<sequence>MHTADISFLSQLLDERKARQAFRELRLPGDKVDFCSNDYLGLTRHPAVRAYIHTLMEERHPAHGSTGSRLLAGNYEWIESVEKDLAAFHRAEAGLLYNSGYDANLGLFSCMGRKGDTIIYDQLIHASIRDGVRLSAAQSFSFQHNDLTDLEKKLKYATGHIFVAVESVYSMDGDLAPLAGIAALCSQYQAHLVVDEAHATGIIGEAGEGLVQQLQLEAQCFARVHTFGKAVGCHGAVVLGTTLLREYLINFSRSFIYTTALPPASLAAIEAGYATFPYMQAERRKLSELIEQFRAGISRAELLPGHTPIQAVLTRGNENTRQVAARLQQAGLDVRPILHPTVAKGAERLRVVLHSFNTPEEVERLVKVLEV</sequence>
<dbReference type="PROSITE" id="PS00599">
    <property type="entry name" value="AA_TRANSFER_CLASS_2"/>
    <property type="match status" value="1"/>
</dbReference>
<evidence type="ECO:0000256" key="2">
    <source>
        <dbReference type="ARBA" id="ARBA00005189"/>
    </source>
</evidence>
<comment type="similarity">
    <text evidence="3">Belongs to the class-II pyridoxal-phosphate-dependent aminotransferase family. BioF subfamily.</text>
</comment>
<dbReference type="GO" id="GO:0030170">
    <property type="term" value="F:pyridoxal phosphate binding"/>
    <property type="evidence" value="ECO:0007669"/>
    <property type="project" value="InterPro"/>
</dbReference>
<dbReference type="PANTHER" id="PTHR13693:SF77">
    <property type="entry name" value="8-AMINO-7-OXONONANOATE SYNTHASE"/>
    <property type="match status" value="1"/>
</dbReference>
<gene>
    <name evidence="8" type="ORF">FHW36_11179</name>
</gene>
<evidence type="ECO:0000256" key="5">
    <source>
        <dbReference type="ARBA" id="ARBA00022898"/>
    </source>
</evidence>
<dbReference type="Proteomes" id="UP000320811">
    <property type="component" value="Unassembled WGS sequence"/>
</dbReference>
<dbReference type="InterPro" id="IPR015424">
    <property type="entry name" value="PyrdxlP-dep_Trfase"/>
</dbReference>
<dbReference type="EMBL" id="VIWO01000011">
    <property type="protein sequence ID" value="TWF33888.1"/>
    <property type="molecule type" value="Genomic_DNA"/>
</dbReference>